<dbReference type="Gene3D" id="3.30.565.10">
    <property type="entry name" value="Histidine kinase-like ATPase, C-terminal domain"/>
    <property type="match status" value="1"/>
</dbReference>
<evidence type="ECO:0000256" key="11">
    <source>
        <dbReference type="ARBA" id="ARBA00023136"/>
    </source>
</evidence>
<dbReference type="Pfam" id="PF02518">
    <property type="entry name" value="HATPase_c"/>
    <property type="match status" value="1"/>
</dbReference>
<dbReference type="InterPro" id="IPR004010">
    <property type="entry name" value="Double_Cache_2"/>
</dbReference>
<dbReference type="PANTHER" id="PTHR43711">
    <property type="entry name" value="TWO-COMPONENT HISTIDINE KINASE"/>
    <property type="match status" value="1"/>
</dbReference>
<evidence type="ECO:0000256" key="9">
    <source>
        <dbReference type="ARBA" id="ARBA00022989"/>
    </source>
</evidence>
<dbReference type="InterPro" id="IPR050736">
    <property type="entry name" value="Sensor_HK_Regulatory"/>
</dbReference>
<evidence type="ECO:0000259" key="13">
    <source>
        <dbReference type="PROSITE" id="PS50109"/>
    </source>
</evidence>
<dbReference type="SUPFAM" id="SSF47384">
    <property type="entry name" value="Homodimeric domain of signal transducing histidine kinase"/>
    <property type="match status" value="1"/>
</dbReference>
<comment type="catalytic activity">
    <reaction evidence="1">
        <text>ATP + protein L-histidine = ADP + protein N-phospho-L-histidine.</text>
        <dbReference type="EC" id="2.7.13.3"/>
    </reaction>
</comment>
<dbReference type="InterPro" id="IPR003594">
    <property type="entry name" value="HATPase_dom"/>
</dbReference>
<dbReference type="Gene3D" id="3.30.450.20">
    <property type="entry name" value="PAS domain"/>
    <property type="match status" value="2"/>
</dbReference>
<dbReference type="InterPro" id="IPR033480">
    <property type="entry name" value="sCache_2"/>
</dbReference>
<comment type="subcellular location">
    <subcellularLocation>
        <location evidence="2">Cell membrane</location>
        <topology evidence="2">Multi-pass membrane protein</topology>
    </subcellularLocation>
</comment>
<dbReference type="InterPro" id="IPR004358">
    <property type="entry name" value="Sig_transdc_His_kin-like_C"/>
</dbReference>
<keyword evidence="8" id="KW-0418">Kinase</keyword>
<dbReference type="CDD" id="cd00082">
    <property type="entry name" value="HisKA"/>
    <property type="match status" value="1"/>
</dbReference>
<dbReference type="RefSeq" id="WP_318350098.1">
    <property type="nucleotide sequence ID" value="NZ_AP018694.1"/>
</dbReference>
<dbReference type="PROSITE" id="PS50109">
    <property type="entry name" value="HIS_KIN"/>
    <property type="match status" value="1"/>
</dbReference>
<dbReference type="FunFam" id="3.30.565.10:FF:000010">
    <property type="entry name" value="Sensor histidine kinase RcsC"/>
    <property type="match status" value="1"/>
</dbReference>
<feature type="domain" description="Histidine kinase" evidence="13">
    <location>
        <begin position="456"/>
        <end position="675"/>
    </location>
</feature>
<evidence type="ECO:0000313" key="14">
    <source>
        <dbReference type="EMBL" id="BBE17075.1"/>
    </source>
</evidence>
<feature type="transmembrane region" description="Helical" evidence="12">
    <location>
        <begin position="359"/>
        <end position="380"/>
    </location>
</feature>
<dbReference type="InterPro" id="IPR005467">
    <property type="entry name" value="His_kinase_dom"/>
</dbReference>
<dbReference type="InterPro" id="IPR036890">
    <property type="entry name" value="HATPase_C_sf"/>
</dbReference>
<dbReference type="GO" id="GO:0000155">
    <property type="term" value="F:phosphorelay sensor kinase activity"/>
    <property type="evidence" value="ECO:0007669"/>
    <property type="project" value="InterPro"/>
</dbReference>
<gene>
    <name evidence="14" type="ORF">AQPE_1224</name>
</gene>
<evidence type="ECO:0000256" key="6">
    <source>
        <dbReference type="ARBA" id="ARBA00022679"/>
    </source>
</evidence>
<dbReference type="PANTHER" id="PTHR43711:SF26">
    <property type="entry name" value="SENSOR HISTIDINE KINASE RCSC"/>
    <property type="match status" value="1"/>
</dbReference>
<keyword evidence="7 12" id="KW-0812">Transmembrane</keyword>
<dbReference type="EMBL" id="AP018694">
    <property type="protein sequence ID" value="BBE17075.1"/>
    <property type="molecule type" value="Genomic_DNA"/>
</dbReference>
<dbReference type="CDD" id="cd16922">
    <property type="entry name" value="HATPase_EvgS-ArcB-TorS-like"/>
    <property type="match status" value="1"/>
</dbReference>
<keyword evidence="6" id="KW-0808">Transferase</keyword>
<dbReference type="Proteomes" id="UP001193389">
    <property type="component" value="Chromosome"/>
</dbReference>
<evidence type="ECO:0000313" key="15">
    <source>
        <dbReference type="Proteomes" id="UP001193389"/>
    </source>
</evidence>
<dbReference type="KEGG" id="anf:AQPE_1224"/>
<evidence type="ECO:0000256" key="4">
    <source>
        <dbReference type="ARBA" id="ARBA00022475"/>
    </source>
</evidence>
<dbReference type="AlphaFoldDB" id="A0A5K7S6F1"/>
<evidence type="ECO:0000256" key="7">
    <source>
        <dbReference type="ARBA" id="ARBA00022692"/>
    </source>
</evidence>
<dbReference type="SMART" id="SM00387">
    <property type="entry name" value="HATPase_c"/>
    <property type="match status" value="1"/>
</dbReference>
<evidence type="ECO:0000256" key="10">
    <source>
        <dbReference type="ARBA" id="ARBA00023012"/>
    </source>
</evidence>
<proteinExistence type="predicted"/>
<dbReference type="Pfam" id="PF00512">
    <property type="entry name" value="HisKA"/>
    <property type="match status" value="1"/>
</dbReference>
<keyword evidence="11 12" id="KW-0472">Membrane</keyword>
<dbReference type="SMART" id="SM00388">
    <property type="entry name" value="HisKA"/>
    <property type="match status" value="1"/>
</dbReference>
<evidence type="ECO:0000256" key="12">
    <source>
        <dbReference type="SAM" id="Phobius"/>
    </source>
</evidence>
<evidence type="ECO:0000256" key="8">
    <source>
        <dbReference type="ARBA" id="ARBA00022777"/>
    </source>
</evidence>
<sequence>MLGLFFKKLAISSNISTYLSRTLIIITVATTVIIGGVMIFQQTLYFNKISKQKNTEYIENQKIYIKEIVNNEFEYIRIQNEFFKKNINNKVKRNVNQAYNTAESIYQKYVGKKSEEEIKALIVATISSLRFDMEYEEVFISTMDGTGVYYPRKPEFTDKDMRLFRDSNGSTVIRNEINLLNLKDEGFVEYDIKPKNDEVTAHLKKITFVKKFKHFNWYFGSKQYLNDYFPKFIEEIAQKISSVRFRHGGYIFMNNMNGTPIVMDGSVYKGNLNMLTNPGDPRHQTFIQQLDVAKKNLEGGYFYYKWNKINETSFSEKCSFVRSFNDYNWLIGAGFYLDEIDKSIIQQQELLHKDQRNSIIIILIIFFILLFFEVLIIYHFNSKYKSDFERFFNFFFSLQTNFNQIKTADLYFDEFKRAGLAANEMVLSRKEIENRLIEEQKKATESDRLKSAFLANMSHEIRTPMNAILGFSELLEDESQDELDKVLFVKLIRKNGEILLNLINDIIDISKIEANLLSIRKKPLNLNKFLNEVSNHYIETIATRNDRKIRFLTINNIEPNQIIITDEIRLRQILDNLIGNAIKFTPEGSITLNVKKEGEAIYYSVSDTGIGIPADQQSTIFERFMQAEHDQGVNFGGTGLGLAISKNLIELLGGNLHVDSKAGEGSIFYFQLPID</sequence>
<evidence type="ECO:0000256" key="5">
    <source>
        <dbReference type="ARBA" id="ARBA00022553"/>
    </source>
</evidence>
<protein>
    <recommendedName>
        <fullName evidence="3">histidine kinase</fullName>
        <ecNumber evidence="3">2.7.13.3</ecNumber>
    </recommendedName>
</protein>
<name>A0A5K7S6F1_9BACT</name>
<dbReference type="Pfam" id="PF08269">
    <property type="entry name" value="dCache_2"/>
    <property type="match status" value="1"/>
</dbReference>
<organism evidence="14 15">
    <name type="scientific">Aquipluma nitroreducens</name>
    <dbReference type="NCBI Taxonomy" id="2010828"/>
    <lineage>
        <taxon>Bacteria</taxon>
        <taxon>Pseudomonadati</taxon>
        <taxon>Bacteroidota</taxon>
        <taxon>Bacteroidia</taxon>
        <taxon>Marinilabiliales</taxon>
        <taxon>Prolixibacteraceae</taxon>
        <taxon>Aquipluma</taxon>
    </lineage>
</organism>
<evidence type="ECO:0000256" key="2">
    <source>
        <dbReference type="ARBA" id="ARBA00004651"/>
    </source>
</evidence>
<keyword evidence="10" id="KW-0902">Two-component regulatory system</keyword>
<keyword evidence="9 12" id="KW-1133">Transmembrane helix</keyword>
<dbReference type="Gene3D" id="1.10.287.130">
    <property type="match status" value="1"/>
</dbReference>
<feature type="transmembrane region" description="Helical" evidence="12">
    <location>
        <begin position="20"/>
        <end position="40"/>
    </location>
</feature>
<dbReference type="GO" id="GO:0005886">
    <property type="term" value="C:plasma membrane"/>
    <property type="evidence" value="ECO:0007669"/>
    <property type="project" value="UniProtKB-SubCell"/>
</dbReference>
<dbReference type="SMART" id="SM01049">
    <property type="entry name" value="Cache_2"/>
    <property type="match status" value="1"/>
</dbReference>
<evidence type="ECO:0000256" key="1">
    <source>
        <dbReference type="ARBA" id="ARBA00000085"/>
    </source>
</evidence>
<dbReference type="InterPro" id="IPR003661">
    <property type="entry name" value="HisK_dim/P_dom"/>
</dbReference>
<dbReference type="PRINTS" id="PR00344">
    <property type="entry name" value="BCTRLSENSOR"/>
</dbReference>
<keyword evidence="4" id="KW-1003">Cell membrane</keyword>
<keyword evidence="5" id="KW-0597">Phosphoprotein</keyword>
<reference evidence="14" key="1">
    <citation type="journal article" date="2020" name="Int. J. Syst. Evol. Microbiol.">
        <title>Aquipluma nitroreducens gen. nov. sp. nov., a novel facultatively anaerobic bacterium isolated from a freshwater lake.</title>
        <authorList>
            <person name="Watanabe M."/>
            <person name="Kojima H."/>
            <person name="Fukui M."/>
        </authorList>
    </citation>
    <scope>NUCLEOTIDE SEQUENCE</scope>
    <source>
        <strain evidence="14">MeG22</strain>
    </source>
</reference>
<dbReference type="EC" id="2.7.13.3" evidence="3"/>
<dbReference type="InterPro" id="IPR036097">
    <property type="entry name" value="HisK_dim/P_sf"/>
</dbReference>
<keyword evidence="15" id="KW-1185">Reference proteome</keyword>
<evidence type="ECO:0000256" key="3">
    <source>
        <dbReference type="ARBA" id="ARBA00012438"/>
    </source>
</evidence>
<dbReference type="SUPFAM" id="SSF55874">
    <property type="entry name" value="ATPase domain of HSP90 chaperone/DNA topoisomerase II/histidine kinase"/>
    <property type="match status" value="1"/>
</dbReference>
<accession>A0A5K7S6F1</accession>